<evidence type="ECO:0000313" key="2">
    <source>
        <dbReference type="EMBL" id="ACS38740.1"/>
    </source>
</evidence>
<organism evidence="2 3">
    <name type="scientific">Methylorubrum extorquens (strain ATCC 14718 / DSM 1338 / JCM 2805 / NCIMB 9133 / AM1)</name>
    <name type="common">Methylobacterium extorquens</name>
    <dbReference type="NCBI Taxonomy" id="272630"/>
    <lineage>
        <taxon>Bacteria</taxon>
        <taxon>Pseudomonadati</taxon>
        <taxon>Pseudomonadota</taxon>
        <taxon>Alphaproteobacteria</taxon>
        <taxon>Hyphomicrobiales</taxon>
        <taxon>Methylobacteriaceae</taxon>
        <taxon>Methylorubrum</taxon>
    </lineage>
</organism>
<dbReference type="AlphaFoldDB" id="C5AWB2"/>
<evidence type="ECO:0000256" key="1">
    <source>
        <dbReference type="SAM" id="MobiDB-lite"/>
    </source>
</evidence>
<dbReference type="STRING" id="272630.MexAM1_META1p0819"/>
<proteinExistence type="predicted"/>
<name>C5AWB2_METEA</name>
<keyword evidence="3" id="KW-1185">Reference proteome</keyword>
<reference evidence="2 3" key="1">
    <citation type="journal article" date="2009" name="PLoS ONE">
        <title>Methylobacterium genome sequences: a reference blueprint to investigate microbial metabolism of C1 compounds from natural and industrial sources.</title>
        <authorList>
            <person name="Vuilleumier S."/>
            <person name="Chistoserdova L."/>
            <person name="Lee M.-C."/>
            <person name="Bringel F."/>
            <person name="Lajus A."/>
            <person name="Zhou Y."/>
            <person name="Gourion B."/>
            <person name="Barbe V."/>
            <person name="Chang J."/>
            <person name="Cruveiller S."/>
            <person name="Dossat C."/>
            <person name="Gillett W."/>
            <person name="Gruffaz C."/>
            <person name="Haugen E."/>
            <person name="Hourcade E."/>
            <person name="Levy R."/>
            <person name="Mangenot S."/>
            <person name="Muller E."/>
            <person name="Nadalig T."/>
            <person name="Pagni M."/>
            <person name="Penny C."/>
            <person name="Peyraud R."/>
            <person name="Robinson D.G."/>
            <person name="Roche D."/>
            <person name="Rouy Z."/>
            <person name="Saenampechek C."/>
            <person name="Salvignol G."/>
            <person name="Vallenet D."/>
            <person name="Wu Z."/>
            <person name="Marx C.J."/>
            <person name="Vorholt J.A."/>
            <person name="Olson M.V."/>
            <person name="Kaul R."/>
            <person name="Weissenbach J."/>
            <person name="Medigue C."/>
            <person name="Lidstrom M.E."/>
        </authorList>
    </citation>
    <scope>NUCLEOTIDE SEQUENCE [LARGE SCALE GENOMIC DNA]</scope>
    <source>
        <strain evidence="3">ATCC 14718 / DSM 1338 / JCM 2805 / NCIMB 9133 / AM1</strain>
    </source>
</reference>
<dbReference type="Proteomes" id="UP000009081">
    <property type="component" value="Chromosome"/>
</dbReference>
<dbReference type="HOGENOM" id="CLU_2862644_0_0_5"/>
<accession>C5AWB2</accession>
<dbReference type="EMBL" id="CP001510">
    <property type="protein sequence ID" value="ACS38740.1"/>
    <property type="molecule type" value="Genomic_DNA"/>
</dbReference>
<gene>
    <name evidence="2" type="ordered locus">MexAM1_META1p0819</name>
</gene>
<dbReference type="KEGG" id="mea:Mex_1p0819"/>
<sequence>MRSWIRPSAETIVNLCRMGELIAPPAEVPSDSSASKHAGTADPTEPVQLKRRGVLRGCWRGTSA</sequence>
<protein>
    <submittedName>
        <fullName evidence="2">Uncharacterized protein</fullName>
    </submittedName>
</protein>
<evidence type="ECO:0000313" key="3">
    <source>
        <dbReference type="Proteomes" id="UP000009081"/>
    </source>
</evidence>
<feature type="region of interest" description="Disordered" evidence="1">
    <location>
        <begin position="24"/>
        <end position="53"/>
    </location>
</feature>